<organism evidence="1 2">
    <name type="scientific">Brachionus plicatilis</name>
    <name type="common">Marine rotifer</name>
    <name type="synonym">Brachionus muelleri</name>
    <dbReference type="NCBI Taxonomy" id="10195"/>
    <lineage>
        <taxon>Eukaryota</taxon>
        <taxon>Metazoa</taxon>
        <taxon>Spiralia</taxon>
        <taxon>Gnathifera</taxon>
        <taxon>Rotifera</taxon>
        <taxon>Eurotatoria</taxon>
        <taxon>Monogononta</taxon>
        <taxon>Pseudotrocha</taxon>
        <taxon>Ploima</taxon>
        <taxon>Brachionidae</taxon>
        <taxon>Brachionus</taxon>
    </lineage>
</organism>
<proteinExistence type="predicted"/>
<gene>
    <name evidence="1" type="ORF">BpHYR1_002931</name>
</gene>
<protein>
    <submittedName>
        <fullName evidence="1">Uncharacterized protein</fullName>
    </submittedName>
</protein>
<keyword evidence="2" id="KW-1185">Reference proteome</keyword>
<sequence length="61" mass="7156">MKFWINRVNLWDNADKTGIIGENSISNIKILNLYLSLFKIININIQSNLYGQLDDIFLDRL</sequence>
<evidence type="ECO:0000313" key="1">
    <source>
        <dbReference type="EMBL" id="RNA20945.1"/>
    </source>
</evidence>
<evidence type="ECO:0000313" key="2">
    <source>
        <dbReference type="Proteomes" id="UP000276133"/>
    </source>
</evidence>
<dbReference type="AlphaFoldDB" id="A0A3M7RCE4"/>
<name>A0A3M7RCE4_BRAPC</name>
<dbReference type="EMBL" id="REGN01003755">
    <property type="protein sequence ID" value="RNA20945.1"/>
    <property type="molecule type" value="Genomic_DNA"/>
</dbReference>
<accession>A0A3M7RCE4</accession>
<dbReference type="Proteomes" id="UP000276133">
    <property type="component" value="Unassembled WGS sequence"/>
</dbReference>
<comment type="caution">
    <text evidence="1">The sequence shown here is derived from an EMBL/GenBank/DDBJ whole genome shotgun (WGS) entry which is preliminary data.</text>
</comment>
<reference evidence="1 2" key="1">
    <citation type="journal article" date="2018" name="Sci. Rep.">
        <title>Genomic signatures of local adaptation to the degree of environmental predictability in rotifers.</title>
        <authorList>
            <person name="Franch-Gras L."/>
            <person name="Hahn C."/>
            <person name="Garcia-Roger E.M."/>
            <person name="Carmona M.J."/>
            <person name="Serra M."/>
            <person name="Gomez A."/>
        </authorList>
    </citation>
    <scope>NUCLEOTIDE SEQUENCE [LARGE SCALE GENOMIC DNA]</scope>
    <source>
        <strain evidence="1">HYR1</strain>
    </source>
</reference>